<dbReference type="InterPro" id="IPR012337">
    <property type="entry name" value="RNaseH-like_sf"/>
</dbReference>
<dbReference type="GO" id="GO:0006357">
    <property type="term" value="P:regulation of transcription by RNA polymerase II"/>
    <property type="evidence" value="ECO:0000318"/>
    <property type="project" value="GO_Central"/>
</dbReference>
<dbReference type="OMA" id="IKIRECI"/>
<keyword evidence="3" id="KW-1185">Reference proteome</keyword>
<dbReference type="EMBL" id="CM007900">
    <property type="protein sequence ID" value="OTG06563.1"/>
    <property type="molecule type" value="Genomic_DNA"/>
</dbReference>
<dbReference type="STRING" id="4232.A0A251T6Y4"/>
<evidence type="ECO:0000313" key="2">
    <source>
        <dbReference type="EMBL" id="OTG06563.1"/>
    </source>
</evidence>
<dbReference type="Gramene" id="mRNA:HanXRQr2_Chr12g0548931">
    <property type="protein sequence ID" value="CDS:HanXRQr2_Chr12g0548931.1"/>
    <property type="gene ID" value="HanXRQr2_Chr12g0548931"/>
</dbReference>
<sequence length="278" mass="31750">MHASLVSKVRNELSVCPGQICVTSECWSSIVTDGYISLTAHFIDSEWVLHKKILNFSYMPPPHNGVSLAEKIHTLVAYWGIDKKLLSLTLDNASANDICVNILRSQLKLKDALVYDGALFHIRCCAHILNLIVQEGLKKIDVSVDKVRECVKYIKGSHIRKNSFRKCISLDDKKGLLQDVPTRWNSTYKMLSSALYYQLSFYQLELSDSNFKCCPSLEEWKRIETICCFLEIFDNATKAFSGSYYTTSTLYFPHVFRIQLKLVEACKSSDTFMKQIAE</sequence>
<dbReference type="Proteomes" id="UP000215914">
    <property type="component" value="Chromosome 11"/>
</dbReference>
<proteinExistence type="predicted"/>
<reference evidence="1 3" key="1">
    <citation type="journal article" date="2017" name="Nature">
        <title>The sunflower genome provides insights into oil metabolism, flowering and Asterid evolution.</title>
        <authorList>
            <person name="Badouin H."/>
            <person name="Gouzy J."/>
            <person name="Grassa C.J."/>
            <person name="Murat F."/>
            <person name="Staton S.E."/>
            <person name="Cottret L."/>
            <person name="Lelandais-Briere C."/>
            <person name="Owens G.L."/>
            <person name="Carrere S."/>
            <person name="Mayjonade B."/>
            <person name="Legrand L."/>
            <person name="Gill N."/>
            <person name="Kane N.C."/>
            <person name="Bowers J.E."/>
            <person name="Hubner S."/>
            <person name="Bellec A."/>
            <person name="Berard A."/>
            <person name="Berges H."/>
            <person name="Blanchet N."/>
            <person name="Boniface M.C."/>
            <person name="Brunel D."/>
            <person name="Catrice O."/>
            <person name="Chaidir N."/>
            <person name="Claudel C."/>
            <person name="Donnadieu C."/>
            <person name="Faraut T."/>
            <person name="Fievet G."/>
            <person name="Helmstetter N."/>
            <person name="King M."/>
            <person name="Knapp S.J."/>
            <person name="Lai Z."/>
            <person name="Le Paslier M.C."/>
            <person name="Lippi Y."/>
            <person name="Lorenzon L."/>
            <person name="Mandel J.R."/>
            <person name="Marage G."/>
            <person name="Marchand G."/>
            <person name="Marquand E."/>
            <person name="Bret-Mestries E."/>
            <person name="Morien E."/>
            <person name="Nambeesan S."/>
            <person name="Nguyen T."/>
            <person name="Pegot-Espagnet P."/>
            <person name="Pouilly N."/>
            <person name="Raftis F."/>
            <person name="Sallet E."/>
            <person name="Schiex T."/>
            <person name="Thomas J."/>
            <person name="Vandecasteele C."/>
            <person name="Vares D."/>
            <person name="Vear F."/>
            <person name="Vautrin S."/>
            <person name="Crespi M."/>
            <person name="Mangin B."/>
            <person name="Burke J.M."/>
            <person name="Salse J."/>
            <person name="Munos S."/>
            <person name="Vincourt P."/>
            <person name="Rieseberg L.H."/>
            <person name="Langlade N.B."/>
        </authorList>
    </citation>
    <scope>NUCLEOTIDE SEQUENCE [LARGE SCALE GENOMIC DNA]</scope>
    <source>
        <strain evidence="3">cv. SF193</strain>
        <tissue evidence="1">Leaves</tissue>
    </source>
</reference>
<gene>
    <name evidence="2" type="ORF">HannXRQ_Chr11g0320711</name>
    <name evidence="1" type="ORF">HanXRQr2_Chr12g0548931</name>
</gene>
<dbReference type="AlphaFoldDB" id="A0A251T6Y4"/>
<reference evidence="2" key="2">
    <citation type="submission" date="2017-02" db="EMBL/GenBank/DDBJ databases">
        <title>Sunflower complete genome.</title>
        <authorList>
            <person name="Langlade N."/>
            <person name="Munos S."/>
        </authorList>
    </citation>
    <scope>NUCLEOTIDE SEQUENCE [LARGE SCALE GENOMIC DNA]</scope>
    <source>
        <tissue evidence="2">Leaves</tissue>
    </source>
</reference>
<evidence type="ECO:0000313" key="3">
    <source>
        <dbReference type="Proteomes" id="UP000215914"/>
    </source>
</evidence>
<organism evidence="2 3">
    <name type="scientific">Helianthus annuus</name>
    <name type="common">Common sunflower</name>
    <dbReference type="NCBI Taxonomy" id="4232"/>
    <lineage>
        <taxon>Eukaryota</taxon>
        <taxon>Viridiplantae</taxon>
        <taxon>Streptophyta</taxon>
        <taxon>Embryophyta</taxon>
        <taxon>Tracheophyta</taxon>
        <taxon>Spermatophyta</taxon>
        <taxon>Magnoliopsida</taxon>
        <taxon>eudicotyledons</taxon>
        <taxon>Gunneridae</taxon>
        <taxon>Pentapetalae</taxon>
        <taxon>asterids</taxon>
        <taxon>campanulids</taxon>
        <taxon>Asterales</taxon>
        <taxon>Asteraceae</taxon>
        <taxon>Asteroideae</taxon>
        <taxon>Heliantheae alliance</taxon>
        <taxon>Heliantheae</taxon>
        <taxon>Helianthus</taxon>
    </lineage>
</organism>
<dbReference type="SUPFAM" id="SSF53098">
    <property type="entry name" value="Ribonuclease H-like"/>
    <property type="match status" value="1"/>
</dbReference>
<dbReference type="PANTHER" id="PTHR46481:SF6">
    <property type="entry name" value="ZINC FINGER BED DOMAIN-CONTAINING PROTEIN RICESLEEPER 2-LIKE"/>
    <property type="match status" value="1"/>
</dbReference>
<evidence type="ECO:0000313" key="1">
    <source>
        <dbReference type="EMBL" id="KAF5778559.1"/>
    </source>
</evidence>
<protein>
    <submittedName>
        <fullName evidence="2">Putative ribonuclease H-like domain-containing protein</fullName>
    </submittedName>
    <submittedName>
        <fullName evidence="1">Ribonuclease H-like superfamily</fullName>
    </submittedName>
</protein>
<dbReference type="InterPro" id="IPR052035">
    <property type="entry name" value="ZnF_BED_domain_contain"/>
</dbReference>
<accession>A0A251T6Y4</accession>
<reference evidence="1" key="3">
    <citation type="submission" date="2020-06" db="EMBL/GenBank/DDBJ databases">
        <title>Helianthus annuus Genome sequencing and assembly Release 2.</title>
        <authorList>
            <person name="Gouzy J."/>
            <person name="Langlade N."/>
            <person name="Munos S."/>
        </authorList>
    </citation>
    <scope>NUCLEOTIDE SEQUENCE</scope>
    <source>
        <tissue evidence="1">Leaves</tissue>
    </source>
</reference>
<dbReference type="GO" id="GO:0005634">
    <property type="term" value="C:nucleus"/>
    <property type="evidence" value="ECO:0000318"/>
    <property type="project" value="GO_Central"/>
</dbReference>
<name>A0A251T6Y4_HELAN</name>
<dbReference type="InParanoid" id="A0A251T6Y4"/>
<dbReference type="PANTHER" id="PTHR46481">
    <property type="entry name" value="ZINC FINGER BED DOMAIN-CONTAINING PROTEIN 4"/>
    <property type="match status" value="1"/>
</dbReference>
<dbReference type="EMBL" id="MNCJ02000327">
    <property type="protein sequence ID" value="KAF5778559.1"/>
    <property type="molecule type" value="Genomic_DNA"/>
</dbReference>